<dbReference type="EMBL" id="CAJPIZ010000053">
    <property type="protein sequence ID" value="CAG2100218.1"/>
    <property type="molecule type" value="Genomic_DNA"/>
</dbReference>
<dbReference type="Proteomes" id="UP000759131">
    <property type="component" value="Unassembled WGS sequence"/>
</dbReference>
<organism evidence="1">
    <name type="scientific">Medioppia subpectinata</name>
    <dbReference type="NCBI Taxonomy" id="1979941"/>
    <lineage>
        <taxon>Eukaryota</taxon>
        <taxon>Metazoa</taxon>
        <taxon>Ecdysozoa</taxon>
        <taxon>Arthropoda</taxon>
        <taxon>Chelicerata</taxon>
        <taxon>Arachnida</taxon>
        <taxon>Acari</taxon>
        <taxon>Acariformes</taxon>
        <taxon>Sarcoptiformes</taxon>
        <taxon>Oribatida</taxon>
        <taxon>Brachypylina</taxon>
        <taxon>Oppioidea</taxon>
        <taxon>Oppiidae</taxon>
        <taxon>Medioppia</taxon>
    </lineage>
</organism>
<name>A0A7R9KBG0_9ACAR</name>
<sequence>MKEAIELIVVFKHIQIRRHLFRLNAINLDENEWTSGQRKQMKVTSHLVQTICFDKKLTDCLDYRRRVFNTINTSVKAKHRNTHSSDGHNYSDKCDEPLDDQTCHLIRILVVLPSMDHYLYIDSNWSGCVLNLVTIRMRVEESFSWLSTLGGAYSSLGENNIHFAIKAGQISRSQLLLASITGDPNLMAKCGIFMAYSLCQQDRKRAAIQLIRRTLHPFINRIEFCDQIVKSMFCALCYRIKHFIK</sequence>
<dbReference type="OrthoDB" id="121932at2759"/>
<dbReference type="PANTHER" id="PTHR36693">
    <property type="entry name" value="GH02722P"/>
    <property type="match status" value="1"/>
</dbReference>
<dbReference type="Pfam" id="PF16065">
    <property type="entry name" value="DUF4807"/>
    <property type="match status" value="1"/>
</dbReference>
<evidence type="ECO:0000313" key="1">
    <source>
        <dbReference type="EMBL" id="CAD7619788.1"/>
    </source>
</evidence>
<dbReference type="EMBL" id="OC854628">
    <property type="protein sequence ID" value="CAD7619788.1"/>
    <property type="molecule type" value="Genomic_DNA"/>
</dbReference>
<reference evidence="1" key="1">
    <citation type="submission" date="2020-11" db="EMBL/GenBank/DDBJ databases">
        <authorList>
            <person name="Tran Van P."/>
        </authorList>
    </citation>
    <scope>NUCLEOTIDE SEQUENCE</scope>
</reference>
<dbReference type="InterPro" id="IPR032072">
    <property type="entry name" value="DUF4807"/>
</dbReference>
<dbReference type="PANTHER" id="PTHR36693:SF1">
    <property type="entry name" value="GH02722P"/>
    <property type="match status" value="1"/>
</dbReference>
<proteinExistence type="predicted"/>
<keyword evidence="2" id="KW-1185">Reference proteome</keyword>
<gene>
    <name evidence="1" type="ORF">OSB1V03_LOCUS287</name>
</gene>
<evidence type="ECO:0000313" key="2">
    <source>
        <dbReference type="Proteomes" id="UP000759131"/>
    </source>
</evidence>
<dbReference type="AlphaFoldDB" id="A0A7R9KBG0"/>
<accession>A0A7R9KBG0</accession>
<protein>
    <submittedName>
        <fullName evidence="1">Uncharacterized protein</fullName>
    </submittedName>
</protein>